<dbReference type="AlphaFoldDB" id="A0A381XV24"/>
<accession>A0A381XV24</accession>
<gene>
    <name evidence="1" type="ORF">METZ01_LOCUS121409</name>
</gene>
<dbReference type="Gene3D" id="2.30.30.100">
    <property type="match status" value="1"/>
</dbReference>
<sequence length="173" mass="20073">MASPTDLVPERYEVLKLKNGSEVVGMTRDLGDKIEVTLPMICQLSLVPGTPRTNAIFFPYAPLSSDEKVNIPKLEIVHRNLMNDQFIPYYDNASAKWMEMIENKSIPLANAEDLKVQEVMRRHFDRLLTHEKDSFLEPPDAEFIEEILEDMADQSDFEEFKYARPPKDKKKFH</sequence>
<dbReference type="EMBL" id="UINC01016471">
    <property type="protein sequence ID" value="SVA68555.1"/>
    <property type="molecule type" value="Genomic_DNA"/>
</dbReference>
<organism evidence="1">
    <name type="scientific">marine metagenome</name>
    <dbReference type="NCBI Taxonomy" id="408172"/>
    <lineage>
        <taxon>unclassified sequences</taxon>
        <taxon>metagenomes</taxon>
        <taxon>ecological metagenomes</taxon>
    </lineage>
</organism>
<evidence type="ECO:0000313" key="1">
    <source>
        <dbReference type="EMBL" id="SVA68555.1"/>
    </source>
</evidence>
<proteinExistence type="predicted"/>
<protein>
    <submittedName>
        <fullName evidence="1">Uncharacterized protein</fullName>
    </submittedName>
</protein>
<name>A0A381XV24_9ZZZZ</name>
<reference evidence="1" key="1">
    <citation type="submission" date="2018-05" db="EMBL/GenBank/DDBJ databases">
        <authorList>
            <person name="Lanie J.A."/>
            <person name="Ng W.-L."/>
            <person name="Kazmierczak K.M."/>
            <person name="Andrzejewski T.M."/>
            <person name="Davidsen T.M."/>
            <person name="Wayne K.J."/>
            <person name="Tettelin H."/>
            <person name="Glass J.I."/>
            <person name="Rusch D."/>
            <person name="Podicherti R."/>
            <person name="Tsui H.-C.T."/>
            <person name="Winkler M.E."/>
        </authorList>
    </citation>
    <scope>NUCLEOTIDE SEQUENCE</scope>
</reference>